<protein>
    <submittedName>
        <fullName evidence="2">Uncharacterized protein</fullName>
    </submittedName>
</protein>
<dbReference type="EMBL" id="VOIH02000008">
    <property type="protein sequence ID" value="KAF3439953.1"/>
    <property type="molecule type" value="Genomic_DNA"/>
</dbReference>
<name>A0A8K0E4R8_9ROSA</name>
<evidence type="ECO:0000256" key="1">
    <source>
        <dbReference type="SAM" id="MobiDB-lite"/>
    </source>
</evidence>
<dbReference type="AlphaFoldDB" id="A0A8K0E4R8"/>
<feature type="region of interest" description="Disordered" evidence="1">
    <location>
        <begin position="215"/>
        <end position="237"/>
    </location>
</feature>
<comment type="caution">
    <text evidence="2">The sequence shown here is derived from an EMBL/GenBank/DDBJ whole genome shotgun (WGS) entry which is preliminary data.</text>
</comment>
<feature type="region of interest" description="Disordered" evidence="1">
    <location>
        <begin position="1"/>
        <end position="168"/>
    </location>
</feature>
<dbReference type="PANTHER" id="PTHR37218:SF2">
    <property type="entry name" value="COILED-COIL PROTEIN"/>
    <property type="match status" value="1"/>
</dbReference>
<organism evidence="2 3">
    <name type="scientific">Rhamnella rubrinervis</name>
    <dbReference type="NCBI Taxonomy" id="2594499"/>
    <lineage>
        <taxon>Eukaryota</taxon>
        <taxon>Viridiplantae</taxon>
        <taxon>Streptophyta</taxon>
        <taxon>Embryophyta</taxon>
        <taxon>Tracheophyta</taxon>
        <taxon>Spermatophyta</taxon>
        <taxon>Magnoliopsida</taxon>
        <taxon>eudicotyledons</taxon>
        <taxon>Gunneridae</taxon>
        <taxon>Pentapetalae</taxon>
        <taxon>rosids</taxon>
        <taxon>fabids</taxon>
        <taxon>Rosales</taxon>
        <taxon>Rhamnaceae</taxon>
        <taxon>rhamnoid group</taxon>
        <taxon>Rhamneae</taxon>
        <taxon>Rhamnella</taxon>
    </lineage>
</organism>
<proteinExistence type="predicted"/>
<feature type="compositionally biased region" description="Basic and acidic residues" evidence="1">
    <location>
        <begin position="124"/>
        <end position="142"/>
    </location>
</feature>
<evidence type="ECO:0000313" key="3">
    <source>
        <dbReference type="Proteomes" id="UP000796880"/>
    </source>
</evidence>
<dbReference type="Proteomes" id="UP000796880">
    <property type="component" value="Unassembled WGS sequence"/>
</dbReference>
<sequence>MGGKGRRRREKNYRAAHGGYTRLPPAPVPSQVDALPSKLRMLMSLTSSQTQGDSKAAKDVKDKKKNGDGAAELKSKSGPKVDGITGVKDRNNDGHLVTPQHADNFDDNVNNIPNEKKKKKRNRKEVVDLRFETELEKSDASVRRRKRKKMYLEGRKNKHKKAKTGEELDFPGHEKVKFGDVAQAPPKLVVVPKALKIQDASKERIRLQAIESYRKRKGWTSRPGKQLPNHLITPMEL</sequence>
<evidence type="ECO:0000313" key="2">
    <source>
        <dbReference type="EMBL" id="KAF3439953.1"/>
    </source>
</evidence>
<keyword evidence="3" id="KW-1185">Reference proteome</keyword>
<accession>A0A8K0E4R8</accession>
<gene>
    <name evidence="2" type="ORF">FNV43_RR18231</name>
</gene>
<dbReference type="OrthoDB" id="673745at2759"/>
<reference evidence="2" key="1">
    <citation type="submission" date="2020-03" db="EMBL/GenBank/DDBJ databases">
        <title>A high-quality chromosome-level genome assembly of a woody plant with both climbing and erect habits, Rhamnella rubrinervis.</title>
        <authorList>
            <person name="Lu Z."/>
            <person name="Yang Y."/>
            <person name="Zhu X."/>
            <person name="Sun Y."/>
        </authorList>
    </citation>
    <scope>NUCLEOTIDE SEQUENCE</scope>
    <source>
        <strain evidence="2">BYM</strain>
        <tissue evidence="2">Leaf</tissue>
    </source>
</reference>
<feature type="compositionally biased region" description="Basic and acidic residues" evidence="1">
    <location>
        <begin position="55"/>
        <end position="75"/>
    </location>
</feature>
<feature type="compositionally biased region" description="Basic residues" evidence="1">
    <location>
        <begin position="1"/>
        <end position="11"/>
    </location>
</feature>
<dbReference type="PANTHER" id="PTHR37218">
    <property type="entry name" value="COILED-COIL PROTEIN"/>
    <property type="match status" value="1"/>
</dbReference>